<dbReference type="InterPro" id="IPR049492">
    <property type="entry name" value="BD-FAE-like_dom"/>
</dbReference>
<proteinExistence type="predicted"/>
<name>A0A4R4YA26_9PSEU</name>
<accession>A0A4R4YA26</accession>
<dbReference type="Gene3D" id="3.40.50.1820">
    <property type="entry name" value="alpha/beta hydrolase"/>
    <property type="match status" value="1"/>
</dbReference>
<dbReference type="GO" id="GO:0016787">
    <property type="term" value="F:hydrolase activity"/>
    <property type="evidence" value="ECO:0007669"/>
    <property type="project" value="UniProtKB-KW"/>
</dbReference>
<feature type="domain" description="BD-FAE-like" evidence="2">
    <location>
        <begin position="62"/>
        <end position="238"/>
    </location>
</feature>
<dbReference type="AlphaFoldDB" id="A0A4R4YA26"/>
<gene>
    <name evidence="3" type="ORF">E1288_33140</name>
</gene>
<organism evidence="3 4">
    <name type="scientific">Saccharopolyspora elongata</name>
    <dbReference type="NCBI Taxonomy" id="2530387"/>
    <lineage>
        <taxon>Bacteria</taxon>
        <taxon>Bacillati</taxon>
        <taxon>Actinomycetota</taxon>
        <taxon>Actinomycetes</taxon>
        <taxon>Pseudonocardiales</taxon>
        <taxon>Pseudonocardiaceae</taxon>
        <taxon>Saccharopolyspora</taxon>
    </lineage>
</organism>
<dbReference type="InterPro" id="IPR050300">
    <property type="entry name" value="GDXG_lipolytic_enzyme"/>
</dbReference>
<evidence type="ECO:0000256" key="1">
    <source>
        <dbReference type="ARBA" id="ARBA00022801"/>
    </source>
</evidence>
<dbReference type="EMBL" id="SMKW01000060">
    <property type="protein sequence ID" value="TDD41263.1"/>
    <property type="molecule type" value="Genomic_DNA"/>
</dbReference>
<dbReference type="Pfam" id="PF20434">
    <property type="entry name" value="BD-FAE"/>
    <property type="match status" value="1"/>
</dbReference>
<evidence type="ECO:0000313" key="3">
    <source>
        <dbReference type="EMBL" id="TDD41263.1"/>
    </source>
</evidence>
<evidence type="ECO:0000259" key="2">
    <source>
        <dbReference type="Pfam" id="PF20434"/>
    </source>
</evidence>
<reference evidence="3 4" key="1">
    <citation type="submission" date="2019-03" db="EMBL/GenBank/DDBJ databases">
        <title>Draft genome sequences of novel Actinobacteria.</title>
        <authorList>
            <person name="Sahin N."/>
            <person name="Ay H."/>
            <person name="Saygin H."/>
        </authorList>
    </citation>
    <scope>NUCLEOTIDE SEQUENCE [LARGE SCALE GENOMIC DNA]</scope>
    <source>
        <strain evidence="3 4">7K502</strain>
    </source>
</reference>
<keyword evidence="4" id="KW-1185">Reference proteome</keyword>
<dbReference type="Proteomes" id="UP000294947">
    <property type="component" value="Unassembled WGS sequence"/>
</dbReference>
<comment type="caution">
    <text evidence="3">The sequence shown here is derived from an EMBL/GenBank/DDBJ whole genome shotgun (WGS) entry which is preliminary data.</text>
</comment>
<evidence type="ECO:0000313" key="4">
    <source>
        <dbReference type="Proteomes" id="UP000294947"/>
    </source>
</evidence>
<dbReference type="PANTHER" id="PTHR48081">
    <property type="entry name" value="AB HYDROLASE SUPERFAMILY PROTEIN C4A8.06C"/>
    <property type="match status" value="1"/>
</dbReference>
<protein>
    <submittedName>
        <fullName evidence="3">Alpha/beta hydrolase</fullName>
    </submittedName>
</protein>
<dbReference type="InterPro" id="IPR029058">
    <property type="entry name" value="AB_hydrolase_fold"/>
</dbReference>
<sequence>MSDPNIDAAYNVRNTVSPEVFDHVIAEYRRLSQVAVEGLRGFTGVAYDPLSEQKLDIWGVGQHPRPVFVVIHGGYWRMLAREDTAFMAGVLADAGVATVSIDYGLAPGTPIEEMVRQVRTAIAHVHRYGHRYGLDPERITVGGSSAGGHLAACTMVAGWQQQLGLPDDVVKAALPISGLFDLRPLVTSFANEWLGLDLDRAAAASPMCHAQQSGPPALIAVAEHDGTGFSAQSARFHQEWAEHSPSELFAVPGRNHYDVFLDLADPDSALTAKLLALIEQSGARRRSPLPQDV</sequence>
<dbReference type="PANTHER" id="PTHR48081:SF33">
    <property type="entry name" value="KYNURENINE FORMAMIDASE"/>
    <property type="match status" value="1"/>
</dbReference>
<dbReference type="SUPFAM" id="SSF53474">
    <property type="entry name" value="alpha/beta-Hydrolases"/>
    <property type="match status" value="1"/>
</dbReference>
<dbReference type="OrthoDB" id="9803828at2"/>
<keyword evidence="1 3" id="KW-0378">Hydrolase</keyword>
<dbReference type="RefSeq" id="WP_132492319.1">
    <property type="nucleotide sequence ID" value="NZ_SMKW01000060.1"/>
</dbReference>